<evidence type="ECO:0000313" key="3">
    <source>
        <dbReference type="Proteomes" id="UP000623010"/>
    </source>
</evidence>
<sequence length="129" mass="14226">MTEQLTTRPVPVPSRPAFDRYRWERALFSAELPHRNARLLGLVLAHYAGPAGYLPAGGMQHAGRLAEIADMTGRQVRMSLYQLERAGLIARPDIATWEPRELVRPITLTLPPAGGAARTEPPHSGERPS</sequence>
<comment type="caution">
    <text evidence="2">The sequence shown here is derived from an EMBL/GenBank/DDBJ whole genome shotgun (WGS) entry which is preliminary data.</text>
</comment>
<evidence type="ECO:0000313" key="2">
    <source>
        <dbReference type="EMBL" id="GGZ80429.1"/>
    </source>
</evidence>
<accession>A0A918V8U0</accession>
<organism evidence="2 3">
    <name type="scientific">Streptomyces echinoruber</name>
    <dbReference type="NCBI Taxonomy" id="68898"/>
    <lineage>
        <taxon>Bacteria</taxon>
        <taxon>Bacillati</taxon>
        <taxon>Actinomycetota</taxon>
        <taxon>Actinomycetes</taxon>
        <taxon>Kitasatosporales</taxon>
        <taxon>Streptomycetaceae</taxon>
        <taxon>Streptomyces</taxon>
    </lineage>
</organism>
<evidence type="ECO:0008006" key="4">
    <source>
        <dbReference type="Google" id="ProtNLM"/>
    </source>
</evidence>
<dbReference type="Proteomes" id="UP000623010">
    <property type="component" value="Unassembled WGS sequence"/>
</dbReference>
<keyword evidence="3" id="KW-1185">Reference proteome</keyword>
<name>A0A918V8U0_9ACTN</name>
<dbReference type="RefSeq" id="WP_190056779.1">
    <property type="nucleotide sequence ID" value="NZ_BMWH01000004.1"/>
</dbReference>
<protein>
    <recommendedName>
        <fullName evidence="4">Helix-turn-helix domain-containing protein</fullName>
    </recommendedName>
</protein>
<dbReference type="AlphaFoldDB" id="A0A918V8U0"/>
<feature type="compositionally biased region" description="Basic and acidic residues" evidence="1">
    <location>
        <begin position="120"/>
        <end position="129"/>
    </location>
</feature>
<dbReference type="EMBL" id="BMWH01000004">
    <property type="protein sequence ID" value="GGZ80429.1"/>
    <property type="molecule type" value="Genomic_DNA"/>
</dbReference>
<gene>
    <name evidence="2" type="ORF">GCM10010389_17830</name>
</gene>
<evidence type="ECO:0000256" key="1">
    <source>
        <dbReference type="SAM" id="MobiDB-lite"/>
    </source>
</evidence>
<reference evidence="2" key="1">
    <citation type="journal article" date="2014" name="Int. J. Syst. Evol. Microbiol.">
        <title>Complete genome sequence of Corynebacterium casei LMG S-19264T (=DSM 44701T), isolated from a smear-ripened cheese.</title>
        <authorList>
            <consortium name="US DOE Joint Genome Institute (JGI-PGF)"/>
            <person name="Walter F."/>
            <person name="Albersmeier A."/>
            <person name="Kalinowski J."/>
            <person name="Ruckert C."/>
        </authorList>
    </citation>
    <scope>NUCLEOTIDE SEQUENCE</scope>
    <source>
        <strain evidence="2">JCM 5016</strain>
    </source>
</reference>
<reference evidence="2" key="2">
    <citation type="submission" date="2020-09" db="EMBL/GenBank/DDBJ databases">
        <authorList>
            <person name="Sun Q."/>
            <person name="Ohkuma M."/>
        </authorList>
    </citation>
    <scope>NUCLEOTIDE SEQUENCE</scope>
    <source>
        <strain evidence="2">JCM 5016</strain>
    </source>
</reference>
<proteinExistence type="predicted"/>
<feature type="region of interest" description="Disordered" evidence="1">
    <location>
        <begin position="108"/>
        <end position="129"/>
    </location>
</feature>